<dbReference type="InterPro" id="IPR000322">
    <property type="entry name" value="Glyco_hydro_31_TIM"/>
</dbReference>
<keyword evidence="7" id="KW-0378">Hydrolase</keyword>
<dbReference type="InterPro" id="IPR013780">
    <property type="entry name" value="Glyco_hydro_b"/>
</dbReference>
<dbReference type="Gene3D" id="3.20.20.80">
    <property type="entry name" value="Glycosidases"/>
    <property type="match status" value="2"/>
</dbReference>
<dbReference type="InterPro" id="IPR048395">
    <property type="entry name" value="Glyco_hydro_31_C"/>
</dbReference>
<dbReference type="Pfam" id="PF21365">
    <property type="entry name" value="Glyco_hydro_31_3rd"/>
    <property type="match status" value="1"/>
</dbReference>
<evidence type="ECO:0000259" key="4">
    <source>
        <dbReference type="Pfam" id="PF13802"/>
    </source>
</evidence>
<gene>
    <name evidence="7" type="ORF">SAMN05421766_107111</name>
</gene>
<dbReference type="PANTHER" id="PTHR43863">
    <property type="entry name" value="HYDROLASE, PUTATIVE (AFU_ORTHOLOGUE AFUA_1G03140)-RELATED"/>
    <property type="match status" value="1"/>
</dbReference>
<feature type="domain" description="Glycoside hydrolase family 31 TIM barrel" evidence="3">
    <location>
        <begin position="251"/>
        <end position="331"/>
    </location>
</feature>
<evidence type="ECO:0000256" key="1">
    <source>
        <dbReference type="ARBA" id="ARBA00007806"/>
    </source>
</evidence>
<dbReference type="InterPro" id="IPR051816">
    <property type="entry name" value="Glycosyl_Hydrolase_31"/>
</dbReference>
<evidence type="ECO:0000259" key="5">
    <source>
        <dbReference type="Pfam" id="PF17137"/>
    </source>
</evidence>
<dbReference type="InterPro" id="IPR013783">
    <property type="entry name" value="Ig-like_fold"/>
</dbReference>
<dbReference type="Pfam" id="PF13802">
    <property type="entry name" value="Gal_mutarotas_2"/>
    <property type="match status" value="1"/>
</dbReference>
<sequence>MNKRSTILLFAFLTAFFQSLAQEALGRVISYGQTDQALVFECADGKKAKLSILSSDMIRVQISTDGLFKTSAMEQLGFVKNDFLNEAFEVNENPDSYTIATSKINIKVEKKAFRIEVTDKEGRLILRENKRLGAQTGDGNILNFDMPADEHFFGFGFMRSTLDARGKKLTFKREYRWKGATVPYFMSTRGYAFYSNNVHNQHFDFTNKTDAECCDYYSISSNGGLIDYYIIYGPDFPNLLDRYTELTGKTQMVPRWAFGLQYRLRYYGNSEDFINVAKEFRAKEIPADIMALEPGWEEVAYSMDWKWSKKRFPNPEHMIKELADMGFKLDLWESGVAPIENVTDPKVRKKWFAKRKNIINSGVKMFKQDDPYPRSILSSELLSPILAKNQIKDVLMNGEELNNVANSLYSETLFDEYRKLTGERAIVMFHAYNASVASHRWPFQWAGDFQASNGMLNASLSGHAMVSYDIRNPYAAGWHQGFFTPFSVVDSWAYYREPWLYSESIENSHRLYACLRSRLVPYFYSSLWQSHKTALPIERPMVLNYTKDPNTFNMASQFMVGDWFLLALSDWDDAPDGEKIDFWTGSQKGNYGSAYLPEGKWVDYWSGEVHQIEEAKYVDGEWPEYMGGLLYVKAGAIIPMGQVNNYIGETEDEIIVLDVYPYKKSSYELYEDDGISYDYEKGKHALTKITSEEGENTVEINISRREGSYKNMPSKRSYVIKTHTLTQPKSIQVDGQELMFFANGDDLKYNDSNNGWYFDTKAKKAIIKLDKGWKFDLQTEGIDPLATIPPTAKYERILWKADAQTTERARNIKIEFPSKPIPLLKSNISALPADSFSKAEIAMHFQNAKQAVGTIGVSLEGPIAFGDGSKELQIDVVDRRANFSIISGDSPGIGKITVKGNGIETVLHKIPVYGKPVSLQMSVKNTVLVADGENEQEFLGQVYDANGVRVLNVASPLIIDIEGEALSDNGMKKDSIAFENGNALFHINSTYKTGEIKVKASFKNIRGNTIITKSEKGEMQVRMNPPEKVKLDSDGGWIPDNVTVFLNFKAGGQLIKNSNKKVTLNVYDKNGTLLDTYSQKAKKGEVIFKDISYYKRPAQCLFEIKCEGYETVRKKVFENTWDVDPSTYKNGKRIKR</sequence>
<feature type="domain" description="Glycoside hydrolase family 31 TIM barrel" evidence="3">
    <location>
        <begin position="339"/>
        <end position="525"/>
    </location>
</feature>
<keyword evidence="2" id="KW-0732">Signal</keyword>
<dbReference type="Pfam" id="PF17137">
    <property type="entry name" value="DUF5110"/>
    <property type="match status" value="1"/>
</dbReference>
<organism evidence="7 8">
    <name type="scientific">Zobellia uliginosa</name>
    <dbReference type="NCBI Taxonomy" id="143224"/>
    <lineage>
        <taxon>Bacteria</taxon>
        <taxon>Pseudomonadati</taxon>
        <taxon>Bacteroidota</taxon>
        <taxon>Flavobacteriia</taxon>
        <taxon>Flavobacteriales</taxon>
        <taxon>Flavobacteriaceae</taxon>
        <taxon>Zobellia</taxon>
    </lineage>
</organism>
<comment type="caution">
    <text evidence="7">The sequence shown here is derived from an EMBL/GenBank/DDBJ whole genome shotgun (WGS) entry which is preliminary data.</text>
</comment>
<accession>A0ABY1L0Q1</accession>
<proteinExistence type="inferred from homology"/>
<reference evidence="7 8" key="1">
    <citation type="submission" date="2017-01" db="EMBL/GenBank/DDBJ databases">
        <authorList>
            <person name="Varghese N."/>
            <person name="Submissions S."/>
        </authorList>
    </citation>
    <scope>NUCLEOTIDE SEQUENCE [LARGE SCALE GENOMIC DNA]</scope>
    <source>
        <strain evidence="7 8">DSM 2061</strain>
    </source>
</reference>
<feature type="signal peptide" evidence="2">
    <location>
        <begin position="1"/>
        <end position="21"/>
    </location>
</feature>
<dbReference type="Gene3D" id="2.60.40.10">
    <property type="entry name" value="Immunoglobulins"/>
    <property type="match status" value="1"/>
</dbReference>
<feature type="domain" description="DUF5110" evidence="5">
    <location>
        <begin position="656"/>
        <end position="724"/>
    </location>
</feature>
<dbReference type="Gene3D" id="2.60.40.1180">
    <property type="entry name" value="Golgi alpha-mannosidase II"/>
    <property type="match status" value="1"/>
</dbReference>
<evidence type="ECO:0000313" key="7">
    <source>
        <dbReference type="EMBL" id="SIT03056.1"/>
    </source>
</evidence>
<dbReference type="Pfam" id="PF01055">
    <property type="entry name" value="Glyco_hydro_31_2nd"/>
    <property type="match status" value="2"/>
</dbReference>
<feature type="domain" description="Glycosyl hydrolase family 31 C-terminal" evidence="6">
    <location>
        <begin position="535"/>
        <end position="638"/>
    </location>
</feature>
<evidence type="ECO:0000259" key="6">
    <source>
        <dbReference type="Pfam" id="PF21365"/>
    </source>
</evidence>
<dbReference type="SUPFAM" id="SSF51445">
    <property type="entry name" value="(Trans)glycosidases"/>
    <property type="match status" value="1"/>
</dbReference>
<dbReference type="SUPFAM" id="SSF74650">
    <property type="entry name" value="Galactose mutarotase-like"/>
    <property type="match status" value="1"/>
</dbReference>
<evidence type="ECO:0000256" key="2">
    <source>
        <dbReference type="SAM" id="SignalP"/>
    </source>
</evidence>
<evidence type="ECO:0000313" key="8">
    <source>
        <dbReference type="Proteomes" id="UP000185728"/>
    </source>
</evidence>
<dbReference type="CDD" id="cd14752">
    <property type="entry name" value="GH31_N"/>
    <property type="match status" value="1"/>
</dbReference>
<evidence type="ECO:0000259" key="3">
    <source>
        <dbReference type="Pfam" id="PF01055"/>
    </source>
</evidence>
<feature type="chain" id="PRO_5045895771" evidence="2">
    <location>
        <begin position="22"/>
        <end position="1136"/>
    </location>
</feature>
<dbReference type="RefSeq" id="WP_076456773.1">
    <property type="nucleotide sequence ID" value="NZ_FTOB01000007.1"/>
</dbReference>
<dbReference type="InterPro" id="IPR017853">
    <property type="entry name" value="GH"/>
</dbReference>
<feature type="domain" description="Glycoside hydrolase family 31 N-terminal" evidence="4">
    <location>
        <begin position="48"/>
        <end position="204"/>
    </location>
</feature>
<dbReference type="InterPro" id="IPR025887">
    <property type="entry name" value="Glyco_hydro_31_N_dom"/>
</dbReference>
<protein>
    <submittedName>
        <fullName evidence="7">Alpha-glucosidase, glycosyl hydrolase family GH31</fullName>
    </submittedName>
</protein>
<name>A0ABY1L0Q1_9FLAO</name>
<keyword evidence="8" id="KW-1185">Reference proteome</keyword>
<dbReference type="PANTHER" id="PTHR43863:SF2">
    <property type="entry name" value="MALTASE-GLUCOAMYLASE"/>
    <property type="match status" value="1"/>
</dbReference>
<dbReference type="Gene3D" id="2.60.40.1760">
    <property type="entry name" value="glycosyl hydrolase (family 31)"/>
    <property type="match status" value="1"/>
</dbReference>
<dbReference type="SUPFAM" id="SSF51011">
    <property type="entry name" value="Glycosyl hydrolase domain"/>
    <property type="match status" value="1"/>
</dbReference>
<comment type="similarity">
    <text evidence="1">Belongs to the glycosyl hydrolase 31 family.</text>
</comment>
<dbReference type="InterPro" id="IPR033403">
    <property type="entry name" value="DUF5110"/>
</dbReference>
<dbReference type="GO" id="GO:0016787">
    <property type="term" value="F:hydrolase activity"/>
    <property type="evidence" value="ECO:0007669"/>
    <property type="project" value="UniProtKB-KW"/>
</dbReference>
<dbReference type="InterPro" id="IPR011013">
    <property type="entry name" value="Gal_mutarotase_sf_dom"/>
</dbReference>
<dbReference type="Proteomes" id="UP000185728">
    <property type="component" value="Unassembled WGS sequence"/>
</dbReference>
<dbReference type="EMBL" id="FTOB01000007">
    <property type="protein sequence ID" value="SIT03056.1"/>
    <property type="molecule type" value="Genomic_DNA"/>
</dbReference>